<feature type="region of interest" description="Disordered" evidence="5">
    <location>
        <begin position="618"/>
        <end position="677"/>
    </location>
</feature>
<dbReference type="OrthoDB" id="288203at2759"/>
<protein>
    <submittedName>
        <fullName evidence="8">Sulfate permease 2</fullName>
    </submittedName>
</protein>
<feature type="transmembrane region" description="Helical" evidence="6">
    <location>
        <begin position="468"/>
        <end position="500"/>
    </location>
</feature>
<evidence type="ECO:0000313" key="8">
    <source>
        <dbReference type="EMBL" id="KXX77419.1"/>
    </source>
</evidence>
<dbReference type="Proteomes" id="UP000078237">
    <property type="component" value="Unassembled WGS sequence"/>
</dbReference>
<feature type="transmembrane region" description="Helical" evidence="6">
    <location>
        <begin position="381"/>
        <end position="403"/>
    </location>
</feature>
<feature type="compositionally biased region" description="Low complexity" evidence="5">
    <location>
        <begin position="655"/>
        <end position="677"/>
    </location>
</feature>
<dbReference type="EMBL" id="LCTW02000162">
    <property type="protein sequence ID" value="KXX77419.1"/>
    <property type="molecule type" value="Genomic_DNA"/>
</dbReference>
<feature type="compositionally biased region" description="Polar residues" evidence="5">
    <location>
        <begin position="521"/>
        <end position="534"/>
    </location>
</feature>
<feature type="transmembrane region" description="Helical" evidence="6">
    <location>
        <begin position="415"/>
        <end position="448"/>
    </location>
</feature>
<evidence type="ECO:0000256" key="1">
    <source>
        <dbReference type="ARBA" id="ARBA00004141"/>
    </source>
</evidence>
<dbReference type="VEuPathDB" id="FungiDB:MMYC01_206054"/>
<evidence type="ECO:0000256" key="4">
    <source>
        <dbReference type="ARBA" id="ARBA00023136"/>
    </source>
</evidence>
<evidence type="ECO:0000256" key="2">
    <source>
        <dbReference type="ARBA" id="ARBA00022692"/>
    </source>
</evidence>
<dbReference type="PROSITE" id="PS01130">
    <property type="entry name" value="SLC26A"/>
    <property type="match status" value="1"/>
</dbReference>
<feature type="transmembrane region" description="Helical" evidence="6">
    <location>
        <begin position="249"/>
        <end position="267"/>
    </location>
</feature>
<dbReference type="InterPro" id="IPR018045">
    <property type="entry name" value="S04_transporter_CS"/>
</dbReference>
<proteinExistence type="predicted"/>
<feature type="transmembrane region" description="Helical" evidence="6">
    <location>
        <begin position="115"/>
        <end position="130"/>
    </location>
</feature>
<reference evidence="8 9" key="1">
    <citation type="journal article" date="2016" name="Genome Announc.">
        <title>Genome Sequence of Madurella mycetomatis mm55, Isolated from a Human Mycetoma Case in Sudan.</title>
        <authorList>
            <person name="Smit S."/>
            <person name="Derks M.F."/>
            <person name="Bervoets S."/>
            <person name="Fahal A."/>
            <person name="van Leeuwen W."/>
            <person name="van Belkum A."/>
            <person name="van de Sande W.W."/>
        </authorList>
    </citation>
    <scope>NUCLEOTIDE SEQUENCE [LARGE SCALE GENOMIC DNA]</scope>
    <source>
        <strain evidence="9">mm55</strain>
    </source>
</reference>
<dbReference type="GO" id="GO:0008271">
    <property type="term" value="F:secondary active sulfate transmembrane transporter activity"/>
    <property type="evidence" value="ECO:0007669"/>
    <property type="project" value="InterPro"/>
</dbReference>
<dbReference type="GO" id="GO:0016020">
    <property type="term" value="C:membrane"/>
    <property type="evidence" value="ECO:0007669"/>
    <property type="project" value="UniProtKB-SubCell"/>
</dbReference>
<dbReference type="AlphaFoldDB" id="A0A175W1U6"/>
<sequence length="792" mass="85923">MSPLARSAADVARKLLNMGHSESKKPPTYFRNGIDGVIDYYPEPEPTVGEWLRSQVPTHGGVLRYARNIFVFTQWLPHYNLAWMIGDCIAGLTVGFVVIPQAMAYALLAQLSPEYGLYTSFVGAAIYWVFGTSKDIVVGTTAVGSLLVGSVISSVQEQRPGIYTNEEIAKVLSAVSGMVLLGIGLLRLGWIIEFIPYIPISAFVTAAAITIMTTQFPILMGITGINTREAPYQVIVNSLKGLPRTQTDAAIGLSAIVLLYTIRYFAAKMEARYPAQQRMWAIISSLRLTFTMLLYTFISWLVNRNNTGKSPFRIVGHIERGFRHAGPPPLDKDLVTLVLPELPAILIILVIEHIAIAKSFGRTFSYTVVPSQEIVAQGTSNILGTFVGGYACTGSFSASAVLSKAGSRTPLAGFFSALILILALYALTTVFYYIPMAALAGLIIHAVANLPTPPKTLQKYWRLSPAEFIIWWIGVIVAIFVNLEVSIYSTIAVSLALLLIRHARSRGRFLGHTRVYRYHTTPTHYSPSPSNGDSTHLAPDSAAPAVPARSPDSSAPRDIYLPIDHHDASNPEITISAPHPGVFIYHFPCGFNYINQAQHVHRLVKHIKTYTRHAGAAATGAEDGSDDAAMRLWSDPPPSKSSQSQKQREPLPACAPSSWTAPPSTWSTSPPSRGSRTRGACAHVQWHFAGLSNRWARRALAVAGFGAPSGLGAAGREADASEEENPLAGWEPAYLVAAGARGARGGLLPVRGVDTPFFHVDLVDAVDAAVREARRAEIFEKGMEGERSEAEV</sequence>
<dbReference type="STRING" id="100816.A0A175W1U6"/>
<feature type="transmembrane region" description="Helical" evidence="6">
    <location>
        <begin position="279"/>
        <end position="302"/>
    </location>
</feature>
<comment type="caution">
    <text evidence="8">The sequence shown here is derived from an EMBL/GenBank/DDBJ whole genome shotgun (WGS) entry which is preliminary data.</text>
</comment>
<feature type="transmembrane region" description="Helical" evidence="6">
    <location>
        <begin position="342"/>
        <end position="361"/>
    </location>
</feature>
<feature type="domain" description="SLC26A/SulP transporter" evidence="7">
    <location>
        <begin position="85"/>
        <end position="473"/>
    </location>
</feature>
<dbReference type="PANTHER" id="PTHR11814">
    <property type="entry name" value="SULFATE TRANSPORTER"/>
    <property type="match status" value="1"/>
</dbReference>
<evidence type="ECO:0000256" key="3">
    <source>
        <dbReference type="ARBA" id="ARBA00022989"/>
    </source>
</evidence>
<keyword evidence="4 6" id="KW-0472">Membrane</keyword>
<keyword evidence="9" id="KW-1185">Reference proteome</keyword>
<dbReference type="Pfam" id="PF00916">
    <property type="entry name" value="Sulfate_transp"/>
    <property type="match status" value="1"/>
</dbReference>
<feature type="transmembrane region" description="Helical" evidence="6">
    <location>
        <begin position="136"/>
        <end position="156"/>
    </location>
</feature>
<comment type="subcellular location">
    <subcellularLocation>
        <location evidence="1">Membrane</location>
        <topology evidence="1">Multi-pass membrane protein</topology>
    </subcellularLocation>
</comment>
<evidence type="ECO:0000256" key="6">
    <source>
        <dbReference type="SAM" id="Phobius"/>
    </source>
</evidence>
<name>A0A175W1U6_9PEZI</name>
<feature type="transmembrane region" description="Helical" evidence="6">
    <location>
        <begin position="81"/>
        <end position="108"/>
    </location>
</feature>
<feature type="transmembrane region" description="Helical" evidence="6">
    <location>
        <begin position="198"/>
        <end position="219"/>
    </location>
</feature>
<feature type="region of interest" description="Disordered" evidence="5">
    <location>
        <begin position="521"/>
        <end position="561"/>
    </location>
</feature>
<organism evidence="8 9">
    <name type="scientific">Madurella mycetomatis</name>
    <dbReference type="NCBI Taxonomy" id="100816"/>
    <lineage>
        <taxon>Eukaryota</taxon>
        <taxon>Fungi</taxon>
        <taxon>Dikarya</taxon>
        <taxon>Ascomycota</taxon>
        <taxon>Pezizomycotina</taxon>
        <taxon>Sordariomycetes</taxon>
        <taxon>Sordariomycetidae</taxon>
        <taxon>Sordariales</taxon>
        <taxon>Sordariales incertae sedis</taxon>
        <taxon>Madurella</taxon>
    </lineage>
</organism>
<keyword evidence="3 6" id="KW-1133">Transmembrane helix</keyword>
<gene>
    <name evidence="8" type="ORF">MMYC01_206054</name>
</gene>
<dbReference type="NCBIfam" id="TIGR00815">
    <property type="entry name" value="sulP"/>
    <property type="match status" value="1"/>
</dbReference>
<evidence type="ECO:0000259" key="7">
    <source>
        <dbReference type="Pfam" id="PF00916"/>
    </source>
</evidence>
<dbReference type="InterPro" id="IPR001902">
    <property type="entry name" value="SLC26A/SulP_fam"/>
</dbReference>
<dbReference type="InterPro" id="IPR011547">
    <property type="entry name" value="SLC26A/SulP_dom"/>
</dbReference>
<keyword evidence="2 6" id="KW-0812">Transmembrane</keyword>
<evidence type="ECO:0000256" key="5">
    <source>
        <dbReference type="SAM" id="MobiDB-lite"/>
    </source>
</evidence>
<accession>A0A175W1U6</accession>
<evidence type="ECO:0000313" key="9">
    <source>
        <dbReference type="Proteomes" id="UP000078237"/>
    </source>
</evidence>
<feature type="transmembrane region" description="Helical" evidence="6">
    <location>
        <begin position="168"/>
        <end position="192"/>
    </location>
</feature>